<dbReference type="EC" id="2.5.1.-" evidence="2"/>
<dbReference type="InterPro" id="IPR001441">
    <property type="entry name" value="UPP_synth-like"/>
</dbReference>
<feature type="binding site" evidence="2">
    <location>
        <position position="179"/>
    </location>
    <ligand>
        <name>substrate</name>
    </ligand>
</feature>
<dbReference type="GO" id="GO:0005829">
    <property type="term" value="C:cytosol"/>
    <property type="evidence" value="ECO:0007669"/>
    <property type="project" value="TreeGrafter"/>
</dbReference>
<name>A0A538U8Q3_UNCEI</name>
<feature type="binding site" evidence="2">
    <location>
        <position position="198"/>
    </location>
    <ligand>
        <name>Mg(2+)</name>
        <dbReference type="ChEBI" id="CHEBI:18420"/>
    </ligand>
</feature>
<feature type="active site" evidence="2">
    <location>
        <position position="20"/>
    </location>
</feature>
<dbReference type="GO" id="GO:0016094">
    <property type="term" value="P:polyprenol biosynthetic process"/>
    <property type="evidence" value="ECO:0007669"/>
    <property type="project" value="TreeGrafter"/>
</dbReference>
<feature type="binding site" evidence="2">
    <location>
        <position position="69"/>
    </location>
    <ligand>
        <name>substrate</name>
    </ligand>
</feature>
<keyword evidence="2" id="KW-0460">Magnesium</keyword>
<feature type="binding site" evidence="2">
    <location>
        <position position="25"/>
    </location>
    <ligand>
        <name>substrate</name>
    </ligand>
</feature>
<feature type="binding site" evidence="2">
    <location>
        <position position="20"/>
    </location>
    <ligand>
        <name>Mg(2+)</name>
        <dbReference type="ChEBI" id="CHEBI:18420"/>
    </ligand>
</feature>
<dbReference type="Proteomes" id="UP000319836">
    <property type="component" value="Unassembled WGS sequence"/>
</dbReference>
<feature type="binding site" evidence="2">
    <location>
        <position position="71"/>
    </location>
    <ligand>
        <name>substrate</name>
    </ligand>
</feature>
<protein>
    <recommendedName>
        <fullName evidence="2">Isoprenyl transferase</fullName>
        <ecNumber evidence="2">2.5.1.-</ecNumber>
    </recommendedName>
</protein>
<comment type="caution">
    <text evidence="3">The sequence shown here is derived from an EMBL/GenBank/DDBJ whole genome shotgun (WGS) entry which is preliminary data.</text>
</comment>
<evidence type="ECO:0000313" key="4">
    <source>
        <dbReference type="Proteomes" id="UP000319836"/>
    </source>
</evidence>
<evidence type="ECO:0000313" key="3">
    <source>
        <dbReference type="EMBL" id="TMQ72276.1"/>
    </source>
</evidence>
<accession>A0A538U8Q3</accession>
<keyword evidence="1 2" id="KW-0808">Transferase</keyword>
<dbReference type="NCBIfam" id="NF011412">
    <property type="entry name" value="PRK14839.1"/>
    <property type="match status" value="1"/>
</dbReference>
<proteinExistence type="inferred from homology"/>
<comment type="function">
    <text evidence="2">Catalyzes the condensation of isopentenyl diphosphate (IPP) with allylic pyrophosphates generating different type of terpenoids.</text>
</comment>
<keyword evidence="2" id="KW-0479">Metal-binding</keyword>
<dbReference type="PROSITE" id="PS01066">
    <property type="entry name" value="UPP_SYNTHASE"/>
    <property type="match status" value="1"/>
</dbReference>
<gene>
    <name evidence="3" type="ORF">E6K80_03225</name>
</gene>
<feature type="binding site" evidence="2">
    <location>
        <position position="33"/>
    </location>
    <ligand>
        <name>substrate</name>
    </ligand>
</feature>
<feature type="binding site" evidence="2">
    <location>
        <position position="37"/>
    </location>
    <ligand>
        <name>substrate</name>
    </ligand>
</feature>
<comment type="cofactor">
    <cofactor evidence="2">
        <name>Mg(2+)</name>
        <dbReference type="ChEBI" id="CHEBI:18420"/>
    </cofactor>
    <text evidence="2">Binds 2 magnesium ions per subunit.</text>
</comment>
<evidence type="ECO:0000256" key="2">
    <source>
        <dbReference type="HAMAP-Rule" id="MF_01139"/>
    </source>
</evidence>
<evidence type="ECO:0000256" key="1">
    <source>
        <dbReference type="ARBA" id="ARBA00022679"/>
    </source>
</evidence>
<dbReference type="PANTHER" id="PTHR10291:SF0">
    <property type="entry name" value="DEHYDRODOLICHYL DIPHOSPHATE SYNTHASE 2"/>
    <property type="match status" value="1"/>
</dbReference>
<comment type="similarity">
    <text evidence="2">Belongs to the UPP synthase family.</text>
</comment>
<comment type="subunit">
    <text evidence="2">Homodimer.</text>
</comment>
<sequence length="246" mass="27545">MSSPLSIVRPAGLHVGIIMDGNGRWAERRRWPRVAGHPAGAASVRRVVEAAPALGIGTLTLYAFSADNWRRPRDEVRRLMALLRKYLRQEIERCVRNGVRVSAIGRRDRLPAGVLAALEHAEAATAQGRRLRLRLALDYSARDAIVAAACSENPPRTREEFARRVVGDGAPTDVDLLIRTGGEQRLSDFLLWECAYAELWFTPVFWPDFGPAQLAEAVRAFQHRERRFGAVEKANGVARHRRRARG</sequence>
<feature type="binding site" evidence="2">
    <location>
        <begin position="185"/>
        <end position="187"/>
    </location>
    <ligand>
        <name>substrate</name>
    </ligand>
</feature>
<dbReference type="GO" id="GO:0008834">
    <property type="term" value="F:ditrans,polycis-undecaprenyl-diphosphate synthase [(2E,6E)-farnesyl-diphosphate specific] activity"/>
    <property type="evidence" value="ECO:0007669"/>
    <property type="project" value="TreeGrafter"/>
</dbReference>
<organism evidence="3 4">
    <name type="scientific">Eiseniibacteriota bacterium</name>
    <dbReference type="NCBI Taxonomy" id="2212470"/>
    <lineage>
        <taxon>Bacteria</taxon>
        <taxon>Candidatus Eiseniibacteriota</taxon>
    </lineage>
</organism>
<dbReference type="Pfam" id="PF01255">
    <property type="entry name" value="Prenyltransf"/>
    <property type="match status" value="1"/>
</dbReference>
<feature type="active site" description="Proton acceptor" evidence="2">
    <location>
        <position position="68"/>
    </location>
</feature>
<dbReference type="SUPFAM" id="SSF64005">
    <property type="entry name" value="Undecaprenyl diphosphate synthase"/>
    <property type="match status" value="1"/>
</dbReference>
<dbReference type="HAMAP" id="MF_01139">
    <property type="entry name" value="ISPT"/>
    <property type="match status" value="1"/>
</dbReference>
<feature type="binding site" evidence="2">
    <location>
        <begin position="21"/>
        <end position="24"/>
    </location>
    <ligand>
        <name>substrate</name>
    </ligand>
</feature>
<dbReference type="InterPro" id="IPR036424">
    <property type="entry name" value="UPP_synth-like_sf"/>
</dbReference>
<dbReference type="AlphaFoldDB" id="A0A538U8Q3"/>
<dbReference type="NCBIfam" id="TIGR00055">
    <property type="entry name" value="uppS"/>
    <property type="match status" value="1"/>
</dbReference>
<dbReference type="CDD" id="cd00475">
    <property type="entry name" value="Cis_IPPS"/>
    <property type="match status" value="1"/>
</dbReference>
<dbReference type="EMBL" id="VBPA01000068">
    <property type="protein sequence ID" value="TMQ72276.1"/>
    <property type="molecule type" value="Genomic_DNA"/>
</dbReference>
<reference evidence="3 4" key="1">
    <citation type="journal article" date="2019" name="Nat. Microbiol.">
        <title>Mediterranean grassland soil C-N compound turnover is dependent on rainfall and depth, and is mediated by genomically divergent microorganisms.</title>
        <authorList>
            <person name="Diamond S."/>
            <person name="Andeer P.F."/>
            <person name="Li Z."/>
            <person name="Crits-Christoph A."/>
            <person name="Burstein D."/>
            <person name="Anantharaman K."/>
            <person name="Lane K.R."/>
            <person name="Thomas B.C."/>
            <person name="Pan C."/>
            <person name="Northen T.R."/>
            <person name="Banfield J.F."/>
        </authorList>
    </citation>
    <scope>NUCLEOTIDE SEQUENCE [LARGE SCALE GENOMIC DNA]</scope>
    <source>
        <strain evidence="3">WS_10</strain>
    </source>
</reference>
<feature type="binding site" evidence="2">
    <location>
        <begin position="65"/>
        <end position="67"/>
    </location>
    <ligand>
        <name>substrate</name>
    </ligand>
</feature>
<dbReference type="GO" id="GO:0000287">
    <property type="term" value="F:magnesium ion binding"/>
    <property type="evidence" value="ECO:0007669"/>
    <property type="project" value="UniProtKB-UniRule"/>
</dbReference>
<dbReference type="InterPro" id="IPR018520">
    <property type="entry name" value="UPP_synth-like_CS"/>
</dbReference>
<dbReference type="PANTHER" id="PTHR10291">
    <property type="entry name" value="DEHYDRODOLICHYL DIPHOSPHATE SYNTHASE FAMILY MEMBER"/>
    <property type="match status" value="1"/>
</dbReference>
<dbReference type="Gene3D" id="3.40.1180.10">
    <property type="entry name" value="Decaprenyl diphosphate synthase-like"/>
    <property type="match status" value="1"/>
</dbReference>